<proteinExistence type="inferred from homology"/>
<reference evidence="3 4" key="1">
    <citation type="submission" date="2020-05" db="EMBL/GenBank/DDBJ databases">
        <title>FDA dAtabase for Regulatory Grade micrObial Sequences (FDA-ARGOS): Supporting development and validation of Infectious Disease Dx tests.</title>
        <authorList>
            <person name="Sproer C."/>
            <person name="Gronow S."/>
            <person name="Severitt S."/>
            <person name="Schroder I."/>
            <person name="Tallon L."/>
            <person name="Sadzewicz L."/>
            <person name="Zhao X."/>
            <person name="Vavikolanu K."/>
            <person name="Mehta A."/>
            <person name="Aluvathingal J."/>
            <person name="Nadendla S."/>
            <person name="Myers T."/>
            <person name="Yan Y."/>
            <person name="Sichtig H."/>
        </authorList>
    </citation>
    <scope>NUCLEOTIDE SEQUENCE [LARGE SCALE GENOMIC DNA]</scope>
    <source>
        <strain evidence="3 4">FDAARGOS_790</strain>
    </source>
</reference>
<sequence>MKRRCFLKVCAVSMAAAPVVARAQDRIIRIVVPFAPGGSGDLIPRIVAPAMSERLGMTVIVENRAGAGGVIGATYVARAPADGLTLGVATVSTHAIQPAVLAKPPYNPLKDFTPISNLARVPNVISINPGLSAQDMAEFIVLAKQRGGDITYGSPGVGSLGHMMGELFAQATGAPMRHIPYRGAGPALQDAIAGHVDVLCDNLPASLPHIQGKRLRALGVAWPGRVEQLPDVPTFAQVGVQALNDPAWFGLVAPAGTPAAFVQRVSEAAAAALKNPEVASRIRQLGAVPQGGQPEAFAADIQSELDKWRRVANAGNISLEAN</sequence>
<dbReference type="EMBL" id="CP053985">
    <property type="protein sequence ID" value="QKH36793.1"/>
    <property type="molecule type" value="Genomic_DNA"/>
</dbReference>
<evidence type="ECO:0000313" key="4">
    <source>
        <dbReference type="Proteomes" id="UP000500970"/>
    </source>
</evidence>
<dbReference type="Gene3D" id="3.40.190.10">
    <property type="entry name" value="Periplasmic binding protein-like II"/>
    <property type="match status" value="1"/>
</dbReference>
<dbReference type="Pfam" id="PF03401">
    <property type="entry name" value="TctC"/>
    <property type="match status" value="1"/>
</dbReference>
<comment type="similarity">
    <text evidence="1">Belongs to the UPF0065 (bug) family.</text>
</comment>
<feature type="chain" id="PRO_5028842497" evidence="2">
    <location>
        <begin position="24"/>
        <end position="322"/>
    </location>
</feature>
<evidence type="ECO:0000313" key="3">
    <source>
        <dbReference type="EMBL" id="QKH36793.1"/>
    </source>
</evidence>
<organism evidence="3 4">
    <name type="scientific">Achromobacter pestifer</name>
    <dbReference type="NCBI Taxonomy" id="1353889"/>
    <lineage>
        <taxon>Bacteria</taxon>
        <taxon>Pseudomonadati</taxon>
        <taxon>Pseudomonadota</taxon>
        <taxon>Betaproteobacteria</taxon>
        <taxon>Burkholderiales</taxon>
        <taxon>Alcaligenaceae</taxon>
        <taxon>Achromobacter</taxon>
    </lineage>
</organism>
<dbReference type="AlphaFoldDB" id="A0A7D4HUD9"/>
<evidence type="ECO:0000256" key="2">
    <source>
        <dbReference type="SAM" id="SignalP"/>
    </source>
</evidence>
<keyword evidence="4" id="KW-1185">Reference proteome</keyword>
<dbReference type="PIRSF" id="PIRSF017082">
    <property type="entry name" value="YflP"/>
    <property type="match status" value="1"/>
</dbReference>
<dbReference type="CDD" id="cd13577">
    <property type="entry name" value="PBP2_BugE_Glu"/>
    <property type="match status" value="1"/>
</dbReference>
<dbReference type="RefSeq" id="WP_173145672.1">
    <property type="nucleotide sequence ID" value="NZ_CP053985.1"/>
</dbReference>
<dbReference type="InterPro" id="IPR042100">
    <property type="entry name" value="Bug_dom1"/>
</dbReference>
<dbReference type="PANTHER" id="PTHR42928">
    <property type="entry name" value="TRICARBOXYLATE-BINDING PROTEIN"/>
    <property type="match status" value="1"/>
</dbReference>
<feature type="signal peptide" evidence="2">
    <location>
        <begin position="1"/>
        <end position="23"/>
    </location>
</feature>
<name>A0A7D4HUD9_9BURK</name>
<accession>A0A7D4HUD9</accession>
<dbReference type="Gene3D" id="3.40.190.150">
    <property type="entry name" value="Bordetella uptake gene, domain 1"/>
    <property type="match status" value="1"/>
</dbReference>
<evidence type="ECO:0000256" key="1">
    <source>
        <dbReference type="ARBA" id="ARBA00006987"/>
    </source>
</evidence>
<dbReference type="PANTHER" id="PTHR42928:SF5">
    <property type="entry name" value="BLR1237 PROTEIN"/>
    <property type="match status" value="1"/>
</dbReference>
<protein>
    <submittedName>
        <fullName evidence="3">Tripartite tricarboxylate transporter substrate binding protein BugE</fullName>
    </submittedName>
</protein>
<keyword evidence="2" id="KW-0732">Signal</keyword>
<dbReference type="KEGG" id="apes:FOC84_18335"/>
<dbReference type="InterPro" id="IPR005064">
    <property type="entry name" value="BUG"/>
</dbReference>
<dbReference type="Proteomes" id="UP000500970">
    <property type="component" value="Chromosome"/>
</dbReference>
<dbReference type="SUPFAM" id="SSF53850">
    <property type="entry name" value="Periplasmic binding protein-like II"/>
    <property type="match status" value="1"/>
</dbReference>
<gene>
    <name evidence="3" type="ORF">FOC84_18335</name>
</gene>